<evidence type="ECO:0000313" key="1">
    <source>
        <dbReference type="EMBL" id="KAK3062114.1"/>
    </source>
</evidence>
<evidence type="ECO:0000313" key="2">
    <source>
        <dbReference type="Proteomes" id="UP001186974"/>
    </source>
</evidence>
<keyword evidence="2" id="KW-1185">Reference proteome</keyword>
<comment type="caution">
    <text evidence="1">The sequence shown here is derived from an EMBL/GenBank/DDBJ whole genome shotgun (WGS) entry which is preliminary data.</text>
</comment>
<protein>
    <submittedName>
        <fullName evidence="1">Uncharacterized protein</fullName>
    </submittedName>
</protein>
<accession>A0ACC3D5A3</accession>
<name>A0ACC3D5A3_9PEZI</name>
<dbReference type="Proteomes" id="UP001186974">
    <property type="component" value="Unassembled WGS sequence"/>
</dbReference>
<sequence>MSRDPAFDRDEVFEDPMDVLQICSSLISIVTPEKTDSAYVSSEANSQYEVVQLAHHSVKEYLVSERSSKGAASSYSMQAAVCHGSIAQQCLGYLLQFKRLDSLTELNLDTFQLTRYAAEFWMHHARGAATIEEDLRRAVMALVCSETGAYHNWVRFCDPDKPWQAPQLKRDPDTTPAPLYYMAMNGLLEIVELLLSKGADVNAQGGFHSIALQAAS</sequence>
<proteinExistence type="predicted"/>
<dbReference type="EMBL" id="JAWDJW010007464">
    <property type="protein sequence ID" value="KAK3062114.1"/>
    <property type="molecule type" value="Genomic_DNA"/>
</dbReference>
<reference evidence="1" key="1">
    <citation type="submission" date="2024-09" db="EMBL/GenBank/DDBJ databases">
        <title>Black Yeasts Isolated from many extreme environments.</title>
        <authorList>
            <person name="Coleine C."/>
            <person name="Stajich J.E."/>
            <person name="Selbmann L."/>
        </authorList>
    </citation>
    <scope>NUCLEOTIDE SEQUENCE</scope>
    <source>
        <strain evidence="1">CCFEE 5737</strain>
    </source>
</reference>
<organism evidence="1 2">
    <name type="scientific">Coniosporium uncinatum</name>
    <dbReference type="NCBI Taxonomy" id="93489"/>
    <lineage>
        <taxon>Eukaryota</taxon>
        <taxon>Fungi</taxon>
        <taxon>Dikarya</taxon>
        <taxon>Ascomycota</taxon>
        <taxon>Pezizomycotina</taxon>
        <taxon>Dothideomycetes</taxon>
        <taxon>Dothideomycetes incertae sedis</taxon>
        <taxon>Coniosporium</taxon>
    </lineage>
</organism>
<feature type="non-terminal residue" evidence="1">
    <location>
        <position position="216"/>
    </location>
</feature>
<gene>
    <name evidence="1" type="ORF">LTS18_004798</name>
</gene>